<feature type="chain" id="PRO_5001728466" evidence="1">
    <location>
        <begin position="26"/>
        <end position="241"/>
    </location>
</feature>
<protein>
    <submittedName>
        <fullName evidence="2">Uncharacterized protein</fullName>
    </submittedName>
</protein>
<accession>A0A077Z7I4</accession>
<feature type="signal peptide" evidence="1">
    <location>
        <begin position="1"/>
        <end position="25"/>
    </location>
</feature>
<dbReference type="AlphaFoldDB" id="A0A077Z7I4"/>
<evidence type="ECO:0000313" key="3">
    <source>
        <dbReference type="Proteomes" id="UP000030665"/>
    </source>
</evidence>
<sequence length="241" mass="26625">MELRSHVFVTTVLLATISSTIPCETSKPYFKCYLQELESIIPKAVVDSCFNKVSQCFQSSGCEELSNAADQSTAQTYVQCLMNIGNDMADSVLNTLAKAANECESGEVNTAKRYFDENLEEEAVKLGIAFQDLSICTAEQRAAINDCLSGLEKEVSNSYEEQKTIKSNAKKQCLDKVEEENKEHVKLDEEALAKEASDSSVTADFYAQKFDSCIGNLSAPETKAFIDNIISILFKIIRSDL</sequence>
<gene>
    <name evidence="2" type="ORF">TTRE_0000388601</name>
</gene>
<keyword evidence="3" id="KW-1185">Reference proteome</keyword>
<name>A0A077Z7I4_TRITR</name>
<evidence type="ECO:0000256" key="1">
    <source>
        <dbReference type="SAM" id="SignalP"/>
    </source>
</evidence>
<reference evidence="2" key="2">
    <citation type="submission" date="2014-03" db="EMBL/GenBank/DDBJ databases">
        <title>The whipworm genome and dual-species transcriptomics of an intimate host-pathogen interaction.</title>
        <authorList>
            <person name="Foth B.J."/>
            <person name="Tsai I.J."/>
            <person name="Reid A.J."/>
            <person name="Bancroft A.J."/>
            <person name="Nichol S."/>
            <person name="Tracey A."/>
            <person name="Holroyd N."/>
            <person name="Cotton J.A."/>
            <person name="Stanley E.J."/>
            <person name="Zarowiecki M."/>
            <person name="Liu J.Z."/>
            <person name="Huckvale T."/>
            <person name="Cooper P.J."/>
            <person name="Grencis R.K."/>
            <person name="Berriman M."/>
        </authorList>
    </citation>
    <scope>NUCLEOTIDE SEQUENCE [LARGE SCALE GENOMIC DNA]</scope>
</reference>
<keyword evidence="1" id="KW-0732">Signal</keyword>
<evidence type="ECO:0000313" key="2">
    <source>
        <dbReference type="EMBL" id="CDW55613.1"/>
    </source>
</evidence>
<organism evidence="2 3">
    <name type="scientific">Trichuris trichiura</name>
    <name type="common">Whipworm</name>
    <name type="synonym">Trichocephalus trichiurus</name>
    <dbReference type="NCBI Taxonomy" id="36087"/>
    <lineage>
        <taxon>Eukaryota</taxon>
        <taxon>Metazoa</taxon>
        <taxon>Ecdysozoa</taxon>
        <taxon>Nematoda</taxon>
        <taxon>Enoplea</taxon>
        <taxon>Dorylaimia</taxon>
        <taxon>Trichinellida</taxon>
        <taxon>Trichuridae</taxon>
        <taxon>Trichuris</taxon>
    </lineage>
</organism>
<proteinExistence type="predicted"/>
<reference evidence="2" key="1">
    <citation type="submission" date="2014-01" db="EMBL/GenBank/DDBJ databases">
        <authorList>
            <person name="Aslett M."/>
        </authorList>
    </citation>
    <scope>NUCLEOTIDE SEQUENCE</scope>
</reference>
<dbReference type="Proteomes" id="UP000030665">
    <property type="component" value="Unassembled WGS sequence"/>
</dbReference>
<dbReference type="EMBL" id="HG805967">
    <property type="protein sequence ID" value="CDW55613.1"/>
    <property type="molecule type" value="Genomic_DNA"/>
</dbReference>